<reference evidence="2" key="2">
    <citation type="journal article" date="2022" name="Res Sq">
        <title>Comparative Genomics Reveals Insights into the Divergent Evolution of Astigmatic Mites and Household Pest Adaptations.</title>
        <authorList>
            <person name="Xiong Q."/>
            <person name="Wan A.T.-Y."/>
            <person name="Liu X.-Y."/>
            <person name="Fung C.S.-H."/>
            <person name="Xiao X."/>
            <person name="Malainual N."/>
            <person name="Hou J."/>
            <person name="Wang L."/>
            <person name="Wang M."/>
            <person name="Yang K."/>
            <person name="Cui Y."/>
            <person name="Leung E."/>
            <person name="Nong W."/>
            <person name="Shin S.-K."/>
            <person name="Au S."/>
            <person name="Jeong K.Y."/>
            <person name="Chew F.T."/>
            <person name="Hui J."/>
            <person name="Leung T.F."/>
            <person name="Tungtrongchitr A."/>
            <person name="Zhong N."/>
            <person name="Liu Z."/>
            <person name="Tsui S."/>
        </authorList>
    </citation>
    <scope>NUCLEOTIDE SEQUENCE</scope>
    <source>
        <strain evidence="2">Derf</strain>
        <tissue evidence="2">Whole organism</tissue>
    </source>
</reference>
<accession>A0A922HGX1</accession>
<protein>
    <submittedName>
        <fullName evidence="2">Uncharacterized protein</fullName>
    </submittedName>
</protein>
<keyword evidence="3" id="KW-1185">Reference proteome</keyword>
<dbReference type="EMBL" id="ASGP02000008">
    <property type="protein sequence ID" value="KAH9493413.1"/>
    <property type="molecule type" value="Genomic_DNA"/>
</dbReference>
<evidence type="ECO:0000313" key="2">
    <source>
        <dbReference type="EMBL" id="KAH9493413.1"/>
    </source>
</evidence>
<evidence type="ECO:0000256" key="1">
    <source>
        <dbReference type="SAM" id="MobiDB-lite"/>
    </source>
</evidence>
<feature type="region of interest" description="Disordered" evidence="1">
    <location>
        <begin position="36"/>
        <end position="68"/>
    </location>
</feature>
<evidence type="ECO:0000313" key="3">
    <source>
        <dbReference type="Proteomes" id="UP000790347"/>
    </source>
</evidence>
<proteinExistence type="predicted"/>
<gene>
    <name evidence="2" type="ORF">DERF_014161</name>
</gene>
<sequence>MPKNNKISSSNKQQQPAFENAALAFVYKSLNRDPNKRKIKPVESILSMDDDLGDSESDDSDYNPPWKC</sequence>
<organism evidence="2 3">
    <name type="scientific">Dermatophagoides farinae</name>
    <name type="common">American house dust mite</name>
    <dbReference type="NCBI Taxonomy" id="6954"/>
    <lineage>
        <taxon>Eukaryota</taxon>
        <taxon>Metazoa</taxon>
        <taxon>Ecdysozoa</taxon>
        <taxon>Arthropoda</taxon>
        <taxon>Chelicerata</taxon>
        <taxon>Arachnida</taxon>
        <taxon>Acari</taxon>
        <taxon>Acariformes</taxon>
        <taxon>Sarcoptiformes</taxon>
        <taxon>Astigmata</taxon>
        <taxon>Psoroptidia</taxon>
        <taxon>Analgoidea</taxon>
        <taxon>Pyroglyphidae</taxon>
        <taxon>Dermatophagoidinae</taxon>
        <taxon>Dermatophagoides</taxon>
    </lineage>
</organism>
<dbReference type="AlphaFoldDB" id="A0A922HGX1"/>
<feature type="compositionally biased region" description="Acidic residues" evidence="1">
    <location>
        <begin position="48"/>
        <end position="61"/>
    </location>
</feature>
<reference evidence="2" key="1">
    <citation type="submission" date="2013-05" db="EMBL/GenBank/DDBJ databases">
        <authorList>
            <person name="Yim A.K.Y."/>
            <person name="Chan T.F."/>
            <person name="Ji K.M."/>
            <person name="Liu X.Y."/>
            <person name="Zhou J.W."/>
            <person name="Li R.Q."/>
            <person name="Yang K.Y."/>
            <person name="Li J."/>
            <person name="Li M."/>
            <person name="Law P.T.W."/>
            <person name="Wu Y.L."/>
            <person name="Cai Z.L."/>
            <person name="Qin H."/>
            <person name="Bao Y."/>
            <person name="Leung R.K.K."/>
            <person name="Ng P.K.S."/>
            <person name="Zou J."/>
            <person name="Zhong X.J."/>
            <person name="Ran P.X."/>
            <person name="Zhong N.S."/>
            <person name="Liu Z.G."/>
            <person name="Tsui S.K.W."/>
        </authorList>
    </citation>
    <scope>NUCLEOTIDE SEQUENCE</scope>
    <source>
        <strain evidence="2">Derf</strain>
        <tissue evidence="2">Whole organism</tissue>
    </source>
</reference>
<dbReference type="Proteomes" id="UP000790347">
    <property type="component" value="Unassembled WGS sequence"/>
</dbReference>
<name>A0A922HGX1_DERFA</name>
<comment type="caution">
    <text evidence="2">The sequence shown here is derived from an EMBL/GenBank/DDBJ whole genome shotgun (WGS) entry which is preliminary data.</text>
</comment>